<accession>A0A9X3USU3</accession>
<sequence>MAVNIYLALYKGNATSKIERIQDKLIRFFTKGIYSHCEIVVHKQECWERYDYRDVYECYTSSPRDGGVRCKEINVKDGKWDLIQFDNITEEQVKAYFEKTKGAKYDWRGVLGLVLGFREKKSKFFCSEWCFNLIFNSTEGWRFNPNQLAVILRTKGENKM</sequence>
<evidence type="ECO:0000313" key="1">
    <source>
        <dbReference type="EMBL" id="MDA5623965.1"/>
    </source>
</evidence>
<dbReference type="SUPFAM" id="SSF54001">
    <property type="entry name" value="Cysteine proteinases"/>
    <property type="match status" value="1"/>
</dbReference>
<dbReference type="EMBL" id="JANJHC010000030">
    <property type="protein sequence ID" value="MDA5623965.1"/>
    <property type="molecule type" value="Genomic_DNA"/>
</dbReference>
<dbReference type="AlphaFoldDB" id="A0A9X3USU3"/>
<evidence type="ECO:0000313" key="2">
    <source>
        <dbReference type="Proteomes" id="UP001145481"/>
    </source>
</evidence>
<dbReference type="Proteomes" id="UP001145481">
    <property type="component" value="Unassembled WGS sequence"/>
</dbReference>
<dbReference type="Gene3D" id="3.90.1720.10">
    <property type="entry name" value="endopeptidase domain like (from Nostoc punctiforme)"/>
    <property type="match status" value="1"/>
</dbReference>
<proteinExistence type="predicted"/>
<organism evidence="1 2">
    <name type="scientific">Pasteurella multocida</name>
    <dbReference type="NCBI Taxonomy" id="747"/>
    <lineage>
        <taxon>Bacteria</taxon>
        <taxon>Pseudomonadati</taxon>
        <taxon>Pseudomonadota</taxon>
        <taxon>Gammaproteobacteria</taxon>
        <taxon>Pasteurellales</taxon>
        <taxon>Pasteurellaceae</taxon>
        <taxon>Pasteurella</taxon>
    </lineage>
</organism>
<name>A0A9X3USU3_PASMD</name>
<dbReference type="RefSeq" id="WP_195188929.1">
    <property type="nucleotide sequence ID" value="NZ_JADMLJ010000008.1"/>
</dbReference>
<reference evidence="1" key="1">
    <citation type="submission" date="2022-07" db="EMBL/GenBank/DDBJ databases">
        <title>Genome-based characterization of novel serogroup A variants of Pasteurella multocida.</title>
        <authorList>
            <person name="Prajapati A."/>
            <person name="Yogisharadhya R."/>
            <person name="Mohanty N."/>
            <person name="Chanda M."/>
            <person name="Mendem S.K."/>
            <person name="Siddaramappa S."/>
            <person name="Shivachandra S.B."/>
        </authorList>
    </citation>
    <scope>NUCLEOTIDE SEQUENCE</scope>
    <source>
        <strain evidence="1">NIVEDIPm19</strain>
    </source>
</reference>
<dbReference type="InterPro" id="IPR038765">
    <property type="entry name" value="Papain-like_cys_pep_sf"/>
</dbReference>
<gene>
    <name evidence="1" type="ORF">NM948_10520</name>
</gene>
<comment type="caution">
    <text evidence="1">The sequence shown here is derived from an EMBL/GenBank/DDBJ whole genome shotgun (WGS) entry which is preliminary data.</text>
</comment>
<protein>
    <submittedName>
        <fullName evidence="1">Enoyl-CoA hydratase</fullName>
    </submittedName>
</protein>